<dbReference type="PANTHER" id="PTHR43421:SF1">
    <property type="entry name" value="METALLOPROTEASE PMBA"/>
    <property type="match status" value="1"/>
</dbReference>
<dbReference type="Pfam" id="PF19290">
    <property type="entry name" value="PmbA_TldD_2nd"/>
    <property type="match status" value="1"/>
</dbReference>
<evidence type="ECO:0000259" key="3">
    <source>
        <dbReference type="Pfam" id="PF19289"/>
    </source>
</evidence>
<dbReference type="RefSeq" id="WP_043065633.1">
    <property type="nucleotide sequence ID" value="NZ_BJOA01000022.1"/>
</dbReference>
<protein>
    <submittedName>
        <fullName evidence="6">PmbA protein</fullName>
    </submittedName>
</protein>
<evidence type="ECO:0000259" key="2">
    <source>
        <dbReference type="Pfam" id="PF01523"/>
    </source>
</evidence>
<dbReference type="InterPro" id="IPR036059">
    <property type="entry name" value="TldD/PmbA_sf"/>
</dbReference>
<evidence type="ECO:0000313" key="5">
    <source>
        <dbReference type="EMBL" id="KON95445.1"/>
    </source>
</evidence>
<name>A0A0D1YC85_ANEMI</name>
<feature type="domain" description="Metalloprotease TldD/E N-terminal" evidence="2">
    <location>
        <begin position="18"/>
        <end position="79"/>
    </location>
</feature>
<reference evidence="6 8" key="2">
    <citation type="submission" date="2016-10" db="EMBL/GenBank/DDBJ databases">
        <authorList>
            <person name="de Groot N.N."/>
        </authorList>
    </citation>
    <scope>NUCLEOTIDE SEQUENCE [LARGE SCALE GENOMIC DNA]</scope>
    <source>
        <strain evidence="6 8">DSM 2895</strain>
    </source>
</reference>
<feature type="domain" description="Metalloprotease TldD/E C-terminal" evidence="3">
    <location>
        <begin position="213"/>
        <end position="432"/>
    </location>
</feature>
<dbReference type="InterPro" id="IPR002510">
    <property type="entry name" value="Metalloprtase-TldD/E_N"/>
</dbReference>
<dbReference type="GO" id="GO:0008237">
    <property type="term" value="F:metallopeptidase activity"/>
    <property type="evidence" value="ECO:0007669"/>
    <property type="project" value="InterPro"/>
</dbReference>
<dbReference type="InterPro" id="IPR045569">
    <property type="entry name" value="Metalloprtase-TldD/E_C"/>
</dbReference>
<dbReference type="OrthoDB" id="9803618at2"/>
<organism evidence="5 7">
    <name type="scientific">Aneurinibacillus migulanus</name>
    <name type="common">Bacillus migulanus</name>
    <dbReference type="NCBI Taxonomy" id="47500"/>
    <lineage>
        <taxon>Bacteria</taxon>
        <taxon>Bacillati</taxon>
        <taxon>Bacillota</taxon>
        <taxon>Bacilli</taxon>
        <taxon>Bacillales</taxon>
        <taxon>Paenibacillaceae</taxon>
        <taxon>Aneurinibacillus group</taxon>
        <taxon>Aneurinibacillus</taxon>
    </lineage>
</organism>
<keyword evidence="7" id="KW-1185">Reference proteome</keyword>
<accession>A0A0D1YC85</accession>
<evidence type="ECO:0000259" key="4">
    <source>
        <dbReference type="Pfam" id="PF19290"/>
    </source>
</evidence>
<dbReference type="SUPFAM" id="SSF111283">
    <property type="entry name" value="Putative modulator of DNA gyrase, PmbA/TldD"/>
    <property type="match status" value="1"/>
</dbReference>
<dbReference type="STRING" id="47500.AF333_08030"/>
<reference evidence="5 7" key="1">
    <citation type="submission" date="2015-07" db="EMBL/GenBank/DDBJ databases">
        <title>Fjat-14205 dsm 2895.</title>
        <authorList>
            <person name="Liu B."/>
            <person name="Wang J."/>
            <person name="Zhu Y."/>
            <person name="Liu G."/>
            <person name="Chen Q."/>
            <person name="Chen Z."/>
            <person name="Lan J."/>
            <person name="Che J."/>
            <person name="Ge C."/>
            <person name="Shi H."/>
            <person name="Pan Z."/>
            <person name="Liu X."/>
        </authorList>
    </citation>
    <scope>NUCLEOTIDE SEQUENCE [LARGE SCALE GENOMIC DNA]</scope>
    <source>
        <strain evidence="5 7">DSM 2895</strain>
    </source>
</reference>
<dbReference type="EMBL" id="FNED01000006">
    <property type="protein sequence ID" value="SDI70046.1"/>
    <property type="molecule type" value="Genomic_DNA"/>
</dbReference>
<dbReference type="GO" id="GO:0005829">
    <property type="term" value="C:cytosol"/>
    <property type="evidence" value="ECO:0007669"/>
    <property type="project" value="TreeGrafter"/>
</dbReference>
<dbReference type="InterPro" id="IPR045570">
    <property type="entry name" value="Metalloprtase-TldD/E_cen_dom"/>
</dbReference>
<dbReference type="Proteomes" id="UP000182836">
    <property type="component" value="Unassembled WGS sequence"/>
</dbReference>
<dbReference type="PATRIC" id="fig|47500.8.peg.6261"/>
<comment type="similarity">
    <text evidence="1">Belongs to the peptidase U62 family.</text>
</comment>
<evidence type="ECO:0000313" key="8">
    <source>
        <dbReference type="Proteomes" id="UP000182836"/>
    </source>
</evidence>
<feature type="domain" description="Metalloprotease TldD/E central" evidence="4">
    <location>
        <begin position="104"/>
        <end position="205"/>
    </location>
</feature>
<sequence length="433" mass="47927">MIQQLFELAEKKRIAELEVLTSQSINFSVQAYEGKIESYKKTDTAGLGVRGTYQSGTGYAYTERLRPHEFETLLDMVKDNASLMKEKEPMLQEKQKGSWHDSQPDLTEEDKITLALELEAQARAAEEVSDVSYAMISSGESTRQIANTHGLDKTYRSNYSMAYLSVIVKRGEEVETDSAYYMGDLSKLDRAKLIDEAVGKARRKLGGKPIPVGRYQAVLDRRVVCSLLGVYSGVFSARNVLQGTSRLEGQLGEKLFGSLDLLDDPYSGHERVLFDDEGMDTSARYLVRDGIVESYLHSLQTAAEMKQTPTGHGIRSYKGTVQIAPHRLQIPNGTTGLNDLFSEMTNGIYITDVQGLHSGTNTVSGDFSLAAQGFRIENGQITSPVKEITIAHNFFDMFAQPIKQADDFDFSMPGGHSQYGAPSILFEMIAVSS</sequence>
<dbReference type="Pfam" id="PF19289">
    <property type="entry name" value="PmbA_TldD_3rd"/>
    <property type="match status" value="1"/>
</dbReference>
<dbReference type="AlphaFoldDB" id="A0A0D1YC85"/>
<evidence type="ECO:0000256" key="1">
    <source>
        <dbReference type="ARBA" id="ARBA00005836"/>
    </source>
</evidence>
<evidence type="ECO:0000313" key="6">
    <source>
        <dbReference type="EMBL" id="SDI70046.1"/>
    </source>
</evidence>
<dbReference type="Proteomes" id="UP000037269">
    <property type="component" value="Unassembled WGS sequence"/>
</dbReference>
<dbReference type="PANTHER" id="PTHR43421">
    <property type="entry name" value="METALLOPROTEASE PMBA"/>
    <property type="match status" value="1"/>
</dbReference>
<gene>
    <name evidence="5" type="ORF">AF333_08030</name>
    <name evidence="6" type="ORF">SAMN04487909_106216</name>
</gene>
<dbReference type="Pfam" id="PF01523">
    <property type="entry name" value="PmbA_TldD_1st"/>
    <property type="match status" value="1"/>
</dbReference>
<dbReference type="GeneID" id="42305144"/>
<dbReference type="Gene3D" id="3.30.2290.10">
    <property type="entry name" value="PmbA/TldD superfamily"/>
    <property type="match status" value="1"/>
</dbReference>
<proteinExistence type="inferred from homology"/>
<dbReference type="InterPro" id="IPR047657">
    <property type="entry name" value="PmbA"/>
</dbReference>
<dbReference type="EMBL" id="LGUG01000004">
    <property type="protein sequence ID" value="KON95445.1"/>
    <property type="molecule type" value="Genomic_DNA"/>
</dbReference>
<dbReference type="InterPro" id="IPR035068">
    <property type="entry name" value="TldD/PmbA_N"/>
</dbReference>
<evidence type="ECO:0000313" key="7">
    <source>
        <dbReference type="Proteomes" id="UP000037269"/>
    </source>
</evidence>
<dbReference type="GO" id="GO:0006508">
    <property type="term" value="P:proteolysis"/>
    <property type="evidence" value="ECO:0007669"/>
    <property type="project" value="InterPro"/>
</dbReference>